<evidence type="ECO:0000256" key="1">
    <source>
        <dbReference type="ARBA" id="ARBA00001947"/>
    </source>
</evidence>
<dbReference type="Pfam" id="PF00107">
    <property type="entry name" value="ADH_zinc_N"/>
    <property type="match status" value="1"/>
</dbReference>
<comment type="cofactor">
    <cofactor evidence="1 6">
        <name>Zn(2+)</name>
        <dbReference type="ChEBI" id="CHEBI:29105"/>
    </cofactor>
</comment>
<dbReference type="CDD" id="cd08278">
    <property type="entry name" value="benzyl_alcohol_DH"/>
    <property type="match status" value="1"/>
</dbReference>
<dbReference type="PANTHER" id="PTHR43880:SF12">
    <property type="entry name" value="ALCOHOL DEHYDROGENASE CLASS-3"/>
    <property type="match status" value="1"/>
</dbReference>
<dbReference type="PROSITE" id="PS00059">
    <property type="entry name" value="ADH_ZINC"/>
    <property type="match status" value="1"/>
</dbReference>
<evidence type="ECO:0000313" key="9">
    <source>
        <dbReference type="Proteomes" id="UP001360560"/>
    </source>
</evidence>
<evidence type="ECO:0000256" key="2">
    <source>
        <dbReference type="ARBA" id="ARBA00022723"/>
    </source>
</evidence>
<dbReference type="Gene3D" id="3.90.180.10">
    <property type="entry name" value="Medium-chain alcohol dehydrogenases, catalytic domain"/>
    <property type="match status" value="1"/>
</dbReference>
<reference evidence="8 9" key="1">
    <citation type="journal article" date="2023" name="Elife">
        <title>Identification of key yeast species and microbe-microbe interactions impacting larval growth of Drosophila in the wild.</title>
        <authorList>
            <person name="Mure A."/>
            <person name="Sugiura Y."/>
            <person name="Maeda R."/>
            <person name="Honda K."/>
            <person name="Sakurai N."/>
            <person name="Takahashi Y."/>
            <person name="Watada M."/>
            <person name="Katoh T."/>
            <person name="Gotoh A."/>
            <person name="Gotoh Y."/>
            <person name="Taniguchi I."/>
            <person name="Nakamura K."/>
            <person name="Hayashi T."/>
            <person name="Katayama T."/>
            <person name="Uemura T."/>
            <person name="Hattori Y."/>
        </authorList>
    </citation>
    <scope>NUCLEOTIDE SEQUENCE [LARGE SCALE GENOMIC DNA]</scope>
    <source>
        <strain evidence="8 9">SC-9</strain>
    </source>
</reference>
<dbReference type="InterPro" id="IPR020843">
    <property type="entry name" value="ER"/>
</dbReference>
<dbReference type="InterPro" id="IPR013149">
    <property type="entry name" value="ADH-like_C"/>
</dbReference>
<dbReference type="InterPro" id="IPR036291">
    <property type="entry name" value="NAD(P)-bd_dom_sf"/>
</dbReference>
<comment type="caution">
    <text evidence="8">The sequence shown here is derived from an EMBL/GenBank/DDBJ whole genome shotgun (WGS) entry which is preliminary data.</text>
</comment>
<dbReference type="SUPFAM" id="SSF50129">
    <property type="entry name" value="GroES-like"/>
    <property type="match status" value="1"/>
</dbReference>
<keyword evidence="4" id="KW-0560">Oxidoreductase</keyword>
<feature type="domain" description="Enoyl reductase (ER)" evidence="7">
    <location>
        <begin position="19"/>
        <end position="374"/>
    </location>
</feature>
<gene>
    <name evidence="8" type="ORF">DASC09_045540</name>
</gene>
<dbReference type="InterPro" id="IPR002328">
    <property type="entry name" value="ADH_Zn_CS"/>
</dbReference>
<proteinExistence type="inferred from homology"/>
<organism evidence="8 9">
    <name type="scientific">Saccharomycopsis crataegensis</name>
    <dbReference type="NCBI Taxonomy" id="43959"/>
    <lineage>
        <taxon>Eukaryota</taxon>
        <taxon>Fungi</taxon>
        <taxon>Dikarya</taxon>
        <taxon>Ascomycota</taxon>
        <taxon>Saccharomycotina</taxon>
        <taxon>Saccharomycetes</taxon>
        <taxon>Saccharomycopsidaceae</taxon>
        <taxon>Saccharomycopsis</taxon>
    </lineage>
</organism>
<dbReference type="GO" id="GO:0051903">
    <property type="term" value="F:S-(hydroxymethyl)glutathione dehydrogenase [NAD(P)+] activity"/>
    <property type="evidence" value="ECO:0007669"/>
    <property type="project" value="TreeGrafter"/>
</dbReference>
<dbReference type="Proteomes" id="UP001360560">
    <property type="component" value="Unassembled WGS sequence"/>
</dbReference>
<evidence type="ECO:0000256" key="4">
    <source>
        <dbReference type="ARBA" id="ARBA00023002"/>
    </source>
</evidence>
<name>A0AAV5QRZ5_9ASCO</name>
<dbReference type="SMART" id="SM00829">
    <property type="entry name" value="PKS_ER"/>
    <property type="match status" value="1"/>
</dbReference>
<keyword evidence="3 6" id="KW-0862">Zinc</keyword>
<dbReference type="GO" id="GO:0008270">
    <property type="term" value="F:zinc ion binding"/>
    <property type="evidence" value="ECO:0007669"/>
    <property type="project" value="InterPro"/>
</dbReference>
<dbReference type="FunFam" id="3.40.50.720:FF:000003">
    <property type="entry name" value="S-(hydroxymethyl)glutathione dehydrogenase"/>
    <property type="match status" value="1"/>
</dbReference>
<keyword evidence="2 6" id="KW-0479">Metal-binding</keyword>
<dbReference type="InterPro" id="IPR013154">
    <property type="entry name" value="ADH-like_N"/>
</dbReference>
<accession>A0AAV5QRZ5</accession>
<dbReference type="RefSeq" id="XP_064854225.1">
    <property type="nucleotide sequence ID" value="XM_064998153.1"/>
</dbReference>
<dbReference type="EMBL" id="BTFZ01000011">
    <property type="protein sequence ID" value="GMM37229.1"/>
    <property type="molecule type" value="Genomic_DNA"/>
</dbReference>
<comment type="similarity">
    <text evidence="6">Belongs to the zinc-containing alcohol dehydrogenase family.</text>
</comment>
<dbReference type="InterPro" id="IPR011032">
    <property type="entry name" value="GroES-like_sf"/>
</dbReference>
<evidence type="ECO:0000256" key="3">
    <source>
        <dbReference type="ARBA" id="ARBA00022833"/>
    </source>
</evidence>
<evidence type="ECO:0000313" key="8">
    <source>
        <dbReference type="EMBL" id="GMM37229.1"/>
    </source>
</evidence>
<dbReference type="PANTHER" id="PTHR43880">
    <property type="entry name" value="ALCOHOL DEHYDROGENASE"/>
    <property type="match status" value="1"/>
</dbReference>
<evidence type="ECO:0000259" key="7">
    <source>
        <dbReference type="SMART" id="SM00829"/>
    </source>
</evidence>
<evidence type="ECO:0000256" key="6">
    <source>
        <dbReference type="RuleBase" id="RU361277"/>
    </source>
</evidence>
<dbReference type="GO" id="GO:0046294">
    <property type="term" value="P:formaldehyde catabolic process"/>
    <property type="evidence" value="ECO:0007669"/>
    <property type="project" value="TreeGrafter"/>
</dbReference>
<dbReference type="AlphaFoldDB" id="A0AAV5QRZ5"/>
<evidence type="ECO:0000256" key="5">
    <source>
        <dbReference type="ARBA" id="ARBA00023027"/>
    </source>
</evidence>
<dbReference type="Pfam" id="PF08240">
    <property type="entry name" value="ADH_N"/>
    <property type="match status" value="1"/>
</dbReference>
<dbReference type="GO" id="GO:0005829">
    <property type="term" value="C:cytosol"/>
    <property type="evidence" value="ECO:0007669"/>
    <property type="project" value="TreeGrafter"/>
</dbReference>
<dbReference type="Gene3D" id="3.40.50.720">
    <property type="entry name" value="NAD(P)-binding Rossmann-like Domain"/>
    <property type="match status" value="1"/>
</dbReference>
<dbReference type="GeneID" id="90075204"/>
<keyword evidence="5" id="KW-0520">NAD</keyword>
<sequence>MITPSADSKAIVAYNSPDGKSLNWKLETVQVRTSLKPHEVLVELKSVGICHTDMAFGMQTPIPKIMGHEGSGYVKAVGEAVSVAKIGDPVVLSYSCCGDCKFCKTDRNSYCTSMSTQNLFGTDDDTTFMTEAGERAEGKFFGQSSFSNITVVNESCVVNVKEFDLTEQQMIELAPFGCGIQTGVGAVINAAKAEKGQSVVVYGMGGVGFAVMMAAKMAGCSPIIAVDLVDSKLELAKTLGATHTINGANDQEVHDKIFELTAGGADLSFECIGGGKFIEAAVNNCGNLGKVIYLGVSALTDVVNIPVLPFLLGGKTLISCLEGNAVPQEFVPKMIKWYLEGELPVDKIEKVYPFEDYMVALGEIQQGKTIKAILKY</sequence>
<keyword evidence="9" id="KW-1185">Reference proteome</keyword>
<dbReference type="SUPFAM" id="SSF51735">
    <property type="entry name" value="NAD(P)-binding Rossmann-fold domains"/>
    <property type="match status" value="1"/>
</dbReference>
<protein>
    <recommendedName>
        <fullName evidence="7">Enoyl reductase (ER) domain-containing protein</fullName>
    </recommendedName>
</protein>